<keyword evidence="2 4" id="KW-0479">Metal-binding</keyword>
<keyword evidence="6" id="KW-1185">Reference proteome</keyword>
<dbReference type="GO" id="GO:0046872">
    <property type="term" value="F:metal ion binding"/>
    <property type="evidence" value="ECO:0007669"/>
    <property type="project" value="UniProtKB-UniRule"/>
</dbReference>
<evidence type="ECO:0000256" key="2">
    <source>
        <dbReference type="ARBA" id="ARBA00022723"/>
    </source>
</evidence>
<accession>A0ABD1HRR4</accession>
<name>A0ABD1HRR4_SALDI</name>
<reference evidence="5 6" key="1">
    <citation type="submission" date="2024-06" db="EMBL/GenBank/DDBJ databases">
        <title>A chromosome level genome sequence of Diviner's sage (Salvia divinorum).</title>
        <authorList>
            <person name="Ford S.A."/>
            <person name="Ro D.-K."/>
            <person name="Ness R.W."/>
            <person name="Phillips M.A."/>
        </authorList>
    </citation>
    <scope>NUCLEOTIDE SEQUENCE [LARGE SCALE GENOMIC DNA]</scope>
    <source>
        <strain evidence="5">SAF-2024a</strain>
        <tissue evidence="5">Leaf</tissue>
    </source>
</reference>
<comment type="similarity">
    <text evidence="1 4">Belongs to the metallothionein superfamily. Type 15 family.</text>
</comment>
<sequence>MSSGCKCGSNCSCGSGCGCEMHVEKSTSIATVEGTLRELRKALARKEEMDAGVDPAAPVTLAAVDQTMAQAPATVSLF</sequence>
<dbReference type="Proteomes" id="UP001567538">
    <property type="component" value="Unassembled WGS sequence"/>
</dbReference>
<evidence type="ECO:0000256" key="4">
    <source>
        <dbReference type="RuleBase" id="RU369052"/>
    </source>
</evidence>
<evidence type="ECO:0000313" key="6">
    <source>
        <dbReference type="Proteomes" id="UP001567538"/>
    </source>
</evidence>
<gene>
    <name evidence="5" type="ORF">AAHA92_09110</name>
</gene>
<keyword evidence="3 4" id="KW-0480">Metal-thiolate cluster</keyword>
<comment type="caution">
    <text evidence="5">The sequence shown here is derived from an EMBL/GenBank/DDBJ whole genome shotgun (WGS) entry which is preliminary data.</text>
</comment>
<comment type="function">
    <text evidence="4">Metallothioneins have a high content of cysteine residues that bind various heavy metals.</text>
</comment>
<dbReference type="Pfam" id="PF01439">
    <property type="entry name" value="Metallothio_2"/>
    <property type="match status" value="1"/>
</dbReference>
<evidence type="ECO:0000256" key="1">
    <source>
        <dbReference type="ARBA" id="ARBA00005802"/>
    </source>
</evidence>
<dbReference type="PROSITE" id="PS51257">
    <property type="entry name" value="PROKAR_LIPOPROTEIN"/>
    <property type="match status" value="1"/>
</dbReference>
<dbReference type="AlphaFoldDB" id="A0ABD1HRR4"/>
<proteinExistence type="inferred from homology"/>
<evidence type="ECO:0000256" key="3">
    <source>
        <dbReference type="ARBA" id="ARBA00022851"/>
    </source>
</evidence>
<evidence type="ECO:0000313" key="5">
    <source>
        <dbReference type="EMBL" id="KAL1558674.1"/>
    </source>
</evidence>
<dbReference type="InterPro" id="IPR000347">
    <property type="entry name" value="Metalthion_15p"/>
</dbReference>
<protein>
    <recommendedName>
        <fullName evidence="4">Metallothionein-like protein</fullName>
    </recommendedName>
</protein>
<dbReference type="EMBL" id="JBEAFC010000004">
    <property type="protein sequence ID" value="KAL1558674.1"/>
    <property type="molecule type" value="Genomic_DNA"/>
</dbReference>
<organism evidence="5 6">
    <name type="scientific">Salvia divinorum</name>
    <name type="common">Maria pastora</name>
    <name type="synonym">Diviner's sage</name>
    <dbReference type="NCBI Taxonomy" id="28513"/>
    <lineage>
        <taxon>Eukaryota</taxon>
        <taxon>Viridiplantae</taxon>
        <taxon>Streptophyta</taxon>
        <taxon>Embryophyta</taxon>
        <taxon>Tracheophyta</taxon>
        <taxon>Spermatophyta</taxon>
        <taxon>Magnoliopsida</taxon>
        <taxon>eudicotyledons</taxon>
        <taxon>Gunneridae</taxon>
        <taxon>Pentapetalae</taxon>
        <taxon>asterids</taxon>
        <taxon>lamiids</taxon>
        <taxon>Lamiales</taxon>
        <taxon>Lamiaceae</taxon>
        <taxon>Nepetoideae</taxon>
        <taxon>Mentheae</taxon>
        <taxon>Salviinae</taxon>
        <taxon>Salvia</taxon>
        <taxon>Salvia subgen. Calosphace</taxon>
    </lineage>
</organism>